<dbReference type="Proteomes" id="UP000724874">
    <property type="component" value="Unassembled WGS sequence"/>
</dbReference>
<dbReference type="AlphaFoldDB" id="A0A9P5TK48"/>
<accession>A0A9P5TK48</accession>
<comment type="caution">
    <text evidence="1">The sequence shown here is derived from an EMBL/GenBank/DDBJ whole genome shotgun (WGS) entry which is preliminary data.</text>
</comment>
<gene>
    <name evidence="1" type="ORF">CPB84DRAFT_1390511</name>
</gene>
<evidence type="ECO:0000313" key="2">
    <source>
        <dbReference type="Proteomes" id="UP000724874"/>
    </source>
</evidence>
<sequence>MSFATSFLNRAIRLAVTRQPARQCTSSWSLGPSLKRLQSSRVCLHLVTMASETCSSKLHHLLDNAFTSSASLSGWLRPGNEIHLARLCVILNLEAAERALHIATSTFERSFPRSTQAESSASPLHGFRRGQENAKGILDTLKYVRASLEKGVMLASYAANIPRSDISALELFQSYISDCIKFWMSEHGIYDGLKSFLFFQRSSNFMILIQSSLPQTLTPNRR</sequence>
<protein>
    <submittedName>
        <fullName evidence="1">Uncharacterized protein</fullName>
    </submittedName>
</protein>
<reference evidence="1" key="1">
    <citation type="submission" date="2020-11" db="EMBL/GenBank/DDBJ databases">
        <authorList>
            <consortium name="DOE Joint Genome Institute"/>
            <person name="Ahrendt S."/>
            <person name="Riley R."/>
            <person name="Andreopoulos W."/>
            <person name="LaButti K."/>
            <person name="Pangilinan J."/>
            <person name="Ruiz-duenas F.J."/>
            <person name="Barrasa J.M."/>
            <person name="Sanchez-Garcia M."/>
            <person name="Camarero S."/>
            <person name="Miyauchi S."/>
            <person name="Serrano A."/>
            <person name="Linde D."/>
            <person name="Babiker R."/>
            <person name="Drula E."/>
            <person name="Ayuso-Fernandez I."/>
            <person name="Pacheco R."/>
            <person name="Padilla G."/>
            <person name="Ferreira P."/>
            <person name="Barriuso J."/>
            <person name="Kellner H."/>
            <person name="Castanera R."/>
            <person name="Alfaro M."/>
            <person name="Ramirez L."/>
            <person name="Pisabarro A.G."/>
            <person name="Kuo A."/>
            <person name="Tritt A."/>
            <person name="Lipzen A."/>
            <person name="He G."/>
            <person name="Yan M."/>
            <person name="Ng V."/>
            <person name="Cullen D."/>
            <person name="Martin F."/>
            <person name="Rosso M.-N."/>
            <person name="Henrissat B."/>
            <person name="Hibbett D."/>
            <person name="Martinez A.T."/>
            <person name="Grigoriev I.V."/>
        </authorList>
    </citation>
    <scope>NUCLEOTIDE SEQUENCE</scope>
    <source>
        <strain evidence="1">AH 44721</strain>
    </source>
</reference>
<proteinExistence type="predicted"/>
<keyword evidence="2" id="KW-1185">Reference proteome</keyword>
<evidence type="ECO:0000313" key="1">
    <source>
        <dbReference type="EMBL" id="KAF8890810.1"/>
    </source>
</evidence>
<organism evidence="1 2">
    <name type="scientific">Gymnopilus junonius</name>
    <name type="common">Spectacular rustgill mushroom</name>
    <name type="synonym">Gymnopilus spectabilis subsp. junonius</name>
    <dbReference type="NCBI Taxonomy" id="109634"/>
    <lineage>
        <taxon>Eukaryota</taxon>
        <taxon>Fungi</taxon>
        <taxon>Dikarya</taxon>
        <taxon>Basidiomycota</taxon>
        <taxon>Agaricomycotina</taxon>
        <taxon>Agaricomycetes</taxon>
        <taxon>Agaricomycetidae</taxon>
        <taxon>Agaricales</taxon>
        <taxon>Agaricineae</taxon>
        <taxon>Hymenogastraceae</taxon>
        <taxon>Gymnopilus</taxon>
    </lineage>
</organism>
<dbReference type="EMBL" id="JADNYJ010000074">
    <property type="protein sequence ID" value="KAF8890810.1"/>
    <property type="molecule type" value="Genomic_DNA"/>
</dbReference>
<name>A0A9P5TK48_GYMJU</name>